<dbReference type="AlphaFoldDB" id="A0A9W5TDU3"/>
<dbReference type="GO" id="GO:0016787">
    <property type="term" value="F:hydrolase activity"/>
    <property type="evidence" value="ECO:0007669"/>
    <property type="project" value="UniProtKB-KW"/>
</dbReference>
<name>A0A9W5TDU3_BABOV</name>
<gene>
    <name evidence="1" type="ORF">BaOVIS_030300</name>
</gene>
<evidence type="ECO:0000313" key="2">
    <source>
        <dbReference type="Proteomes" id="UP001057455"/>
    </source>
</evidence>
<dbReference type="InterPro" id="IPR036412">
    <property type="entry name" value="HAD-like_sf"/>
</dbReference>
<proteinExistence type="predicted"/>
<accession>A0A9W5TDU3</accession>
<dbReference type="InterPro" id="IPR023214">
    <property type="entry name" value="HAD_sf"/>
</dbReference>
<evidence type="ECO:0000313" key="1">
    <source>
        <dbReference type="EMBL" id="GFE55626.1"/>
    </source>
</evidence>
<dbReference type="Pfam" id="PF08282">
    <property type="entry name" value="Hydrolase_3"/>
    <property type="match status" value="1"/>
</dbReference>
<keyword evidence="1" id="KW-0378">Hydrolase</keyword>
<reference evidence="1" key="1">
    <citation type="submission" date="2019-12" db="EMBL/GenBank/DDBJ databases">
        <title>Genome sequence of Babesia ovis.</title>
        <authorList>
            <person name="Yamagishi J."/>
            <person name="Sevinc F."/>
            <person name="Xuan X."/>
        </authorList>
    </citation>
    <scope>NUCLEOTIDE SEQUENCE</scope>
    <source>
        <strain evidence="1">Selcuk</strain>
    </source>
</reference>
<dbReference type="Gene3D" id="3.30.1240.10">
    <property type="match status" value="1"/>
</dbReference>
<protein>
    <submittedName>
        <fullName evidence="1">Haloacid dehalogenase-like hydrolase family member protein, putative</fullName>
    </submittedName>
</protein>
<sequence>MAKNIRAFGQAVEQGKTLFFATGRTITDARRLLVERALAAMSYSGFPGVYSDGAMVFDDYGNLISETYLDSSLVEKLASEAAKDCKKYAPVLFTAYKTYLM</sequence>
<comment type="caution">
    <text evidence="1">The sequence shown here is derived from an EMBL/GenBank/DDBJ whole genome shotgun (WGS) entry which is preliminary data.</text>
</comment>
<dbReference type="SUPFAM" id="SSF56784">
    <property type="entry name" value="HAD-like"/>
    <property type="match status" value="1"/>
</dbReference>
<dbReference type="EMBL" id="BLIY01000023">
    <property type="protein sequence ID" value="GFE55626.1"/>
    <property type="molecule type" value="Genomic_DNA"/>
</dbReference>
<dbReference type="Gene3D" id="3.40.50.1000">
    <property type="entry name" value="HAD superfamily/HAD-like"/>
    <property type="match status" value="1"/>
</dbReference>
<keyword evidence="2" id="KW-1185">Reference proteome</keyword>
<organism evidence="1 2">
    <name type="scientific">Babesia ovis</name>
    <dbReference type="NCBI Taxonomy" id="5869"/>
    <lineage>
        <taxon>Eukaryota</taxon>
        <taxon>Sar</taxon>
        <taxon>Alveolata</taxon>
        <taxon>Apicomplexa</taxon>
        <taxon>Aconoidasida</taxon>
        <taxon>Piroplasmida</taxon>
        <taxon>Babesiidae</taxon>
        <taxon>Babesia</taxon>
    </lineage>
</organism>
<dbReference type="Proteomes" id="UP001057455">
    <property type="component" value="Unassembled WGS sequence"/>
</dbReference>
<dbReference type="OrthoDB" id="27226at2759"/>